<feature type="region of interest" description="Disordered" evidence="1">
    <location>
        <begin position="19"/>
        <end position="57"/>
    </location>
</feature>
<reference evidence="2" key="1">
    <citation type="submission" date="2023-03" db="EMBL/GenBank/DDBJ databases">
        <title>Chromosome-scale reference genome and RAD-based genetic map of yellow starthistle (Centaurea solstitialis) reveal putative structural variation and QTLs associated with invader traits.</title>
        <authorList>
            <person name="Reatini B."/>
            <person name="Cang F.A."/>
            <person name="Jiang Q."/>
            <person name="Mckibben M.T.W."/>
            <person name="Barker M.S."/>
            <person name="Rieseberg L.H."/>
            <person name="Dlugosch K.M."/>
        </authorList>
    </citation>
    <scope>NUCLEOTIDE SEQUENCE</scope>
    <source>
        <strain evidence="2">CAN-66</strain>
        <tissue evidence="2">Leaf</tissue>
    </source>
</reference>
<dbReference type="InterPro" id="IPR004252">
    <property type="entry name" value="Probable_transposase_24"/>
</dbReference>
<dbReference type="EMBL" id="JARYMX010000007">
    <property type="protein sequence ID" value="KAJ9542959.1"/>
    <property type="molecule type" value="Genomic_DNA"/>
</dbReference>
<feature type="region of interest" description="Disordered" evidence="1">
    <location>
        <begin position="108"/>
        <end position="128"/>
    </location>
</feature>
<protein>
    <submittedName>
        <fullName evidence="2">Uncharacterized protein</fullName>
    </submittedName>
</protein>
<evidence type="ECO:0000313" key="3">
    <source>
        <dbReference type="Proteomes" id="UP001172457"/>
    </source>
</evidence>
<name>A0AA38WAA5_9ASTR</name>
<accession>A0AA38WAA5</accession>
<organism evidence="2 3">
    <name type="scientific">Centaurea solstitialis</name>
    <name type="common">yellow star-thistle</name>
    <dbReference type="NCBI Taxonomy" id="347529"/>
    <lineage>
        <taxon>Eukaryota</taxon>
        <taxon>Viridiplantae</taxon>
        <taxon>Streptophyta</taxon>
        <taxon>Embryophyta</taxon>
        <taxon>Tracheophyta</taxon>
        <taxon>Spermatophyta</taxon>
        <taxon>Magnoliopsida</taxon>
        <taxon>eudicotyledons</taxon>
        <taxon>Gunneridae</taxon>
        <taxon>Pentapetalae</taxon>
        <taxon>asterids</taxon>
        <taxon>campanulids</taxon>
        <taxon>Asterales</taxon>
        <taxon>Asteraceae</taxon>
        <taxon>Carduoideae</taxon>
        <taxon>Cardueae</taxon>
        <taxon>Centaureinae</taxon>
        <taxon>Centaurea</taxon>
    </lineage>
</organism>
<sequence>MTVEDIKCTTVWSKPGWIALSKSNTRNRKKEDGGVSSRHTGGSIPTEERQDRMAAAWGRDPTSIEVYERVHCSNRKYGANATGPPDDEPIYVYPKAGRVAARFREVRDVAQSRQGPDDPPIDEVALWE</sequence>
<dbReference type="AlphaFoldDB" id="A0AA38WAA5"/>
<keyword evidence="3" id="KW-1185">Reference proteome</keyword>
<comment type="caution">
    <text evidence="2">The sequence shown here is derived from an EMBL/GenBank/DDBJ whole genome shotgun (WGS) entry which is preliminary data.</text>
</comment>
<dbReference type="Proteomes" id="UP001172457">
    <property type="component" value="Chromosome 7"/>
</dbReference>
<evidence type="ECO:0000256" key="1">
    <source>
        <dbReference type="SAM" id="MobiDB-lite"/>
    </source>
</evidence>
<proteinExistence type="predicted"/>
<dbReference type="Pfam" id="PF03004">
    <property type="entry name" value="Transposase_24"/>
    <property type="match status" value="1"/>
</dbReference>
<gene>
    <name evidence="2" type="ORF">OSB04_029465</name>
</gene>
<evidence type="ECO:0000313" key="2">
    <source>
        <dbReference type="EMBL" id="KAJ9542959.1"/>
    </source>
</evidence>